<reference evidence="1" key="2">
    <citation type="journal article" date="2021" name="PeerJ">
        <title>Extensive microbial diversity within the chicken gut microbiome revealed by metagenomics and culture.</title>
        <authorList>
            <person name="Gilroy R."/>
            <person name="Ravi A."/>
            <person name="Getino M."/>
            <person name="Pursley I."/>
            <person name="Horton D.L."/>
            <person name="Alikhan N.F."/>
            <person name="Baker D."/>
            <person name="Gharbi K."/>
            <person name="Hall N."/>
            <person name="Watson M."/>
            <person name="Adriaenssens E.M."/>
            <person name="Foster-Nyarko E."/>
            <person name="Jarju S."/>
            <person name="Secka A."/>
            <person name="Antonio M."/>
            <person name="Oren A."/>
            <person name="Chaudhuri R.R."/>
            <person name="La Ragione R."/>
            <person name="Hildebrand F."/>
            <person name="Pallen M.J."/>
        </authorList>
    </citation>
    <scope>NUCLEOTIDE SEQUENCE</scope>
    <source>
        <strain evidence="1">ChiBcec16-1751</strain>
    </source>
</reference>
<organism evidence="1 2">
    <name type="scientific">Candidatus Avoscillospira avistercoris</name>
    <dbReference type="NCBI Taxonomy" id="2840707"/>
    <lineage>
        <taxon>Bacteria</taxon>
        <taxon>Bacillati</taxon>
        <taxon>Bacillota</taxon>
        <taxon>Clostridia</taxon>
        <taxon>Eubacteriales</taxon>
        <taxon>Oscillospiraceae</taxon>
        <taxon>Oscillospiraceae incertae sedis</taxon>
        <taxon>Candidatus Avoscillospira</taxon>
    </lineage>
</organism>
<reference evidence="1" key="1">
    <citation type="submission" date="2020-10" db="EMBL/GenBank/DDBJ databases">
        <authorList>
            <person name="Gilroy R."/>
        </authorList>
    </citation>
    <scope>NUCLEOTIDE SEQUENCE</scope>
    <source>
        <strain evidence="1">ChiBcec16-1751</strain>
    </source>
</reference>
<sequence>MELSRCETVTDVLVLLEEDCAGEDAWQTFFTGVLDATGLSYGRFAARCGLSKNTVKRWSLQGGAPKSRDTYLKVGFGAAMTPQAVSAMLSRYGGYCGLNPRDPFDACCIFCLRKQAAGERGYDYAAAEALYRKV</sequence>
<proteinExistence type="predicted"/>
<evidence type="ECO:0000313" key="2">
    <source>
        <dbReference type="Proteomes" id="UP000886741"/>
    </source>
</evidence>
<evidence type="ECO:0000313" key="1">
    <source>
        <dbReference type="EMBL" id="HIS65358.1"/>
    </source>
</evidence>
<comment type="caution">
    <text evidence="1">The sequence shown here is derived from an EMBL/GenBank/DDBJ whole genome shotgun (WGS) entry which is preliminary data.</text>
</comment>
<protein>
    <submittedName>
        <fullName evidence="1">Uncharacterized protein</fullName>
    </submittedName>
</protein>
<feature type="non-terminal residue" evidence="1">
    <location>
        <position position="134"/>
    </location>
</feature>
<name>A0A9D1FAJ9_9FIRM</name>
<dbReference type="Proteomes" id="UP000886741">
    <property type="component" value="Unassembled WGS sequence"/>
</dbReference>
<dbReference type="AlphaFoldDB" id="A0A9D1FAJ9"/>
<accession>A0A9D1FAJ9</accession>
<dbReference type="EMBL" id="DVJJ01000124">
    <property type="protein sequence ID" value="HIS65358.1"/>
    <property type="molecule type" value="Genomic_DNA"/>
</dbReference>
<gene>
    <name evidence="1" type="ORF">IAA83_08315</name>
</gene>